<sequence>MDLTATTAQLAGTLADLVRLLPSRMYDPVLAGVLITADRDGVLVRGTDRERGVRLRCAATVHADGQVLVPAKPLAETLRALDAPQVRLVVEGSRLAVRVPGARFALPLLEADLHPGVAEPPARVGSLDGPEFAALLSVVASVAARDDALPMLTGVRLRGEPGGPLSMIATDRYRLAIATLPWSGESSVDAMVPAALLVEAAKQASSTEHVALHVDQDRAGLVWGDAAIVTSLLASTLPDERKILPTTVDATVTVDADALAGAVRRVGLFSEGPQVVQLALGDGEVRVHGGGQQVGEAEEHVKAEITGGRPTPAYQLRYLSDALKAFAGQQVTLSIQPGRRGTMFTSDGRLQYLVVPIRTVG</sequence>
<evidence type="ECO:0000256" key="5">
    <source>
        <dbReference type="ARBA" id="ARBA00022695"/>
    </source>
</evidence>
<dbReference type="InterPro" id="IPR022635">
    <property type="entry name" value="DNA_polIII_beta_C"/>
</dbReference>
<keyword evidence="6" id="KW-0235">DNA replication</keyword>
<keyword evidence="4 12" id="KW-0808">Transferase</keyword>
<dbReference type="InterPro" id="IPR022634">
    <property type="entry name" value="DNA_polIII_beta_N"/>
</dbReference>
<protein>
    <submittedName>
        <fullName evidence="12">DNA polymerase III subunit beta</fullName>
        <ecNumber evidence="12">2.7.7.7</ecNumber>
    </submittedName>
</protein>
<dbReference type="InterPro" id="IPR001001">
    <property type="entry name" value="DNA_polIII_beta"/>
</dbReference>
<dbReference type="SUPFAM" id="SSF55979">
    <property type="entry name" value="DNA clamp"/>
    <property type="match status" value="3"/>
</dbReference>
<dbReference type="SMART" id="SM00480">
    <property type="entry name" value="POL3Bc"/>
    <property type="match status" value="1"/>
</dbReference>
<dbReference type="InterPro" id="IPR022637">
    <property type="entry name" value="DNA_polIII_beta_cen"/>
</dbReference>
<dbReference type="EMBL" id="JBHLUD010000013">
    <property type="protein sequence ID" value="MFC0546666.1"/>
    <property type="molecule type" value="Genomic_DNA"/>
</dbReference>
<evidence type="ECO:0000313" key="13">
    <source>
        <dbReference type="Proteomes" id="UP001589810"/>
    </source>
</evidence>
<dbReference type="Pfam" id="PF00712">
    <property type="entry name" value="DNA_pol3_beta"/>
    <property type="match status" value="1"/>
</dbReference>
<feature type="domain" description="DNA polymerase III beta sliding clamp N-terminal" evidence="9">
    <location>
        <begin position="1"/>
        <end position="115"/>
    </location>
</feature>
<evidence type="ECO:0000256" key="2">
    <source>
        <dbReference type="ARBA" id="ARBA00010752"/>
    </source>
</evidence>
<dbReference type="Gene3D" id="3.10.150.10">
    <property type="entry name" value="DNA Polymerase III, subunit A, domain 2"/>
    <property type="match status" value="3"/>
</dbReference>
<keyword evidence="7" id="KW-0239">DNA-directed DNA polymerase</keyword>
<accession>A0ABV6N258</accession>
<dbReference type="NCBIfam" id="TIGR00663">
    <property type="entry name" value="dnan"/>
    <property type="match status" value="1"/>
</dbReference>
<dbReference type="PANTHER" id="PTHR30478:SF0">
    <property type="entry name" value="BETA SLIDING CLAMP"/>
    <property type="match status" value="1"/>
</dbReference>
<evidence type="ECO:0000256" key="8">
    <source>
        <dbReference type="ARBA" id="ARBA00023125"/>
    </source>
</evidence>
<evidence type="ECO:0000256" key="1">
    <source>
        <dbReference type="ARBA" id="ARBA00004496"/>
    </source>
</evidence>
<dbReference type="EC" id="2.7.7.7" evidence="12"/>
<dbReference type="Pfam" id="PF02768">
    <property type="entry name" value="DNA_pol3_beta_3"/>
    <property type="match status" value="1"/>
</dbReference>
<dbReference type="GO" id="GO:0003887">
    <property type="term" value="F:DNA-directed DNA polymerase activity"/>
    <property type="evidence" value="ECO:0007669"/>
    <property type="project" value="UniProtKB-EC"/>
</dbReference>
<name>A0ABV6N258_9PSEU</name>
<proteinExistence type="inferred from homology"/>
<keyword evidence="8" id="KW-0238">DNA-binding</keyword>
<dbReference type="RefSeq" id="WP_273936908.1">
    <property type="nucleotide sequence ID" value="NZ_CP097263.1"/>
</dbReference>
<dbReference type="Pfam" id="PF02767">
    <property type="entry name" value="DNA_pol3_beta_2"/>
    <property type="match status" value="1"/>
</dbReference>
<evidence type="ECO:0000259" key="9">
    <source>
        <dbReference type="Pfam" id="PF00712"/>
    </source>
</evidence>
<evidence type="ECO:0000313" key="12">
    <source>
        <dbReference type="EMBL" id="MFC0546666.1"/>
    </source>
</evidence>
<dbReference type="PANTHER" id="PTHR30478">
    <property type="entry name" value="DNA POLYMERASE III SUBUNIT BETA"/>
    <property type="match status" value="1"/>
</dbReference>
<dbReference type="CDD" id="cd00140">
    <property type="entry name" value="beta_clamp"/>
    <property type="match status" value="1"/>
</dbReference>
<evidence type="ECO:0000256" key="7">
    <source>
        <dbReference type="ARBA" id="ARBA00022932"/>
    </source>
</evidence>
<comment type="subcellular location">
    <subcellularLocation>
        <location evidence="1">Cytoplasm</location>
    </subcellularLocation>
</comment>
<comment type="similarity">
    <text evidence="2">Belongs to the beta sliding clamp family.</text>
</comment>
<feature type="domain" description="DNA polymerase III beta sliding clamp C-terminal" evidence="11">
    <location>
        <begin position="241"/>
        <end position="343"/>
    </location>
</feature>
<keyword evidence="5 12" id="KW-0548">Nucleotidyltransferase</keyword>
<keyword evidence="3" id="KW-0963">Cytoplasm</keyword>
<organism evidence="12 13">
    <name type="scientific">Kutzneria chonburiensis</name>
    <dbReference type="NCBI Taxonomy" id="1483604"/>
    <lineage>
        <taxon>Bacteria</taxon>
        <taxon>Bacillati</taxon>
        <taxon>Actinomycetota</taxon>
        <taxon>Actinomycetes</taxon>
        <taxon>Pseudonocardiales</taxon>
        <taxon>Pseudonocardiaceae</taxon>
        <taxon>Kutzneria</taxon>
    </lineage>
</organism>
<evidence type="ECO:0000256" key="3">
    <source>
        <dbReference type="ARBA" id="ARBA00022490"/>
    </source>
</evidence>
<reference evidence="12 13" key="1">
    <citation type="submission" date="2024-09" db="EMBL/GenBank/DDBJ databases">
        <authorList>
            <person name="Sun Q."/>
            <person name="Mori K."/>
        </authorList>
    </citation>
    <scope>NUCLEOTIDE SEQUENCE [LARGE SCALE GENOMIC DNA]</scope>
    <source>
        <strain evidence="12 13">TBRC 1432</strain>
    </source>
</reference>
<evidence type="ECO:0000259" key="10">
    <source>
        <dbReference type="Pfam" id="PF02767"/>
    </source>
</evidence>
<dbReference type="Proteomes" id="UP001589810">
    <property type="component" value="Unassembled WGS sequence"/>
</dbReference>
<feature type="domain" description="DNA polymerase III beta sliding clamp central" evidence="10">
    <location>
        <begin position="129"/>
        <end position="239"/>
    </location>
</feature>
<evidence type="ECO:0000256" key="6">
    <source>
        <dbReference type="ARBA" id="ARBA00022705"/>
    </source>
</evidence>
<evidence type="ECO:0000256" key="4">
    <source>
        <dbReference type="ARBA" id="ARBA00022679"/>
    </source>
</evidence>
<evidence type="ECO:0000259" key="11">
    <source>
        <dbReference type="Pfam" id="PF02768"/>
    </source>
</evidence>
<comment type="caution">
    <text evidence="12">The sequence shown here is derived from an EMBL/GenBank/DDBJ whole genome shotgun (WGS) entry which is preliminary data.</text>
</comment>
<keyword evidence="13" id="KW-1185">Reference proteome</keyword>
<dbReference type="InterPro" id="IPR046938">
    <property type="entry name" value="DNA_clamp_sf"/>
</dbReference>
<gene>
    <name evidence="12" type="primary">dnaN</name>
    <name evidence="12" type="ORF">ACFFH7_34515</name>
</gene>